<proteinExistence type="predicted"/>
<dbReference type="EMBL" id="JOSS01000063">
    <property type="protein sequence ID" value="KEO27525.1"/>
    <property type="molecule type" value="Genomic_DNA"/>
</dbReference>
<evidence type="ECO:0000313" key="2">
    <source>
        <dbReference type="Proteomes" id="UP000028038"/>
    </source>
</evidence>
<evidence type="ECO:0000313" key="1">
    <source>
        <dbReference type="EMBL" id="KEO27525.1"/>
    </source>
</evidence>
<organism evidence="1 2">
    <name type="scientific">Escherichia coli 2-460-02_S1_C1</name>
    <dbReference type="NCBI Taxonomy" id="1444044"/>
    <lineage>
        <taxon>Bacteria</taxon>
        <taxon>Pseudomonadati</taxon>
        <taxon>Pseudomonadota</taxon>
        <taxon>Gammaproteobacteria</taxon>
        <taxon>Enterobacterales</taxon>
        <taxon>Enterobacteriaceae</taxon>
        <taxon>Escherichia</taxon>
    </lineage>
</organism>
<sequence>MKSAQNVQMTLIENDFSTRFSYCRGSLKGFECQSDED</sequence>
<dbReference type="Proteomes" id="UP000028038">
    <property type="component" value="Unassembled WGS sequence"/>
</dbReference>
<reference evidence="1 2" key="1">
    <citation type="submission" date="2014-06" db="EMBL/GenBank/DDBJ databases">
        <title>Genetic Variability of E. coli after antibiotic treatment.</title>
        <authorList>
            <person name="Silbergeld E."/>
            <person name="Coles C."/>
            <person name="Seidman J.C."/>
            <person name="You Y."/>
            <person name="George J."/>
            <person name="Nadendla S."/>
            <person name="Daugherty S.C."/>
            <person name="Nagaraj S."/>
            <person name="Ott S."/>
            <person name="Klega K."/>
            <person name="Rasko D."/>
        </authorList>
    </citation>
    <scope>NUCLEOTIDE SEQUENCE [LARGE SCALE GENOMIC DNA]</scope>
    <source>
        <strain evidence="1 2">2-460-02_S1_C1</strain>
    </source>
</reference>
<name>A0A836Z9W9_ECOLX</name>
<dbReference type="AlphaFoldDB" id="A0A836Z9W9"/>
<gene>
    <name evidence="1" type="ORF">AB05_3830</name>
</gene>
<comment type="caution">
    <text evidence="1">The sequence shown here is derived from an EMBL/GenBank/DDBJ whole genome shotgun (WGS) entry which is preliminary data.</text>
</comment>
<accession>A0A836Z9W9</accession>
<protein>
    <submittedName>
        <fullName evidence="1">Uncharacterized protein</fullName>
    </submittedName>
</protein>